<dbReference type="SUPFAM" id="SSF57625">
    <property type="entry name" value="Invertebrate chitin-binding proteins"/>
    <property type="match status" value="1"/>
</dbReference>
<dbReference type="Proteomes" id="UP001627154">
    <property type="component" value="Unassembled WGS sequence"/>
</dbReference>
<keyword evidence="6" id="KW-0472">Membrane</keyword>
<organism evidence="8 9">
    <name type="scientific">Trichogramma kaykai</name>
    <dbReference type="NCBI Taxonomy" id="54128"/>
    <lineage>
        <taxon>Eukaryota</taxon>
        <taxon>Metazoa</taxon>
        <taxon>Ecdysozoa</taxon>
        <taxon>Arthropoda</taxon>
        <taxon>Hexapoda</taxon>
        <taxon>Insecta</taxon>
        <taxon>Pterygota</taxon>
        <taxon>Neoptera</taxon>
        <taxon>Endopterygota</taxon>
        <taxon>Hymenoptera</taxon>
        <taxon>Apocrita</taxon>
        <taxon>Proctotrupomorpha</taxon>
        <taxon>Chalcidoidea</taxon>
        <taxon>Trichogrammatidae</taxon>
        <taxon>Trichogramma</taxon>
    </lineage>
</organism>
<keyword evidence="5" id="KW-0325">Glycoprotein</keyword>
<keyword evidence="6" id="KW-0812">Transmembrane</keyword>
<evidence type="ECO:0000256" key="3">
    <source>
        <dbReference type="ARBA" id="ARBA00022737"/>
    </source>
</evidence>
<reference evidence="8 9" key="1">
    <citation type="journal article" date="2024" name="bioRxiv">
        <title>A reference genome for Trichogramma kaykai: A tiny desert-dwelling parasitoid wasp with competing sex-ratio distorters.</title>
        <authorList>
            <person name="Culotta J."/>
            <person name="Lindsey A.R."/>
        </authorList>
    </citation>
    <scope>NUCLEOTIDE SEQUENCE [LARGE SCALE GENOMIC DNA]</scope>
    <source>
        <strain evidence="8 9">KSX58</strain>
    </source>
</reference>
<dbReference type="AlphaFoldDB" id="A0ABD2XBP9"/>
<evidence type="ECO:0000256" key="2">
    <source>
        <dbReference type="ARBA" id="ARBA00022729"/>
    </source>
</evidence>
<keyword evidence="9" id="KW-1185">Reference proteome</keyword>
<evidence type="ECO:0000259" key="7">
    <source>
        <dbReference type="PROSITE" id="PS50940"/>
    </source>
</evidence>
<name>A0ABD2XBP9_9HYME</name>
<dbReference type="PANTHER" id="PTHR23301">
    <property type="entry name" value="CHITIN BINDING PERITROPHIN-A"/>
    <property type="match status" value="1"/>
</dbReference>
<keyword evidence="3" id="KW-0677">Repeat</keyword>
<dbReference type="EMBL" id="JBJJXI010000034">
    <property type="protein sequence ID" value="KAL3402571.1"/>
    <property type="molecule type" value="Genomic_DNA"/>
</dbReference>
<keyword evidence="4" id="KW-1015">Disulfide bond</keyword>
<dbReference type="Pfam" id="PF01607">
    <property type="entry name" value="CBM_14"/>
    <property type="match status" value="1"/>
</dbReference>
<keyword evidence="6" id="KW-1133">Transmembrane helix</keyword>
<evidence type="ECO:0000256" key="4">
    <source>
        <dbReference type="ARBA" id="ARBA00023157"/>
    </source>
</evidence>
<evidence type="ECO:0000313" key="8">
    <source>
        <dbReference type="EMBL" id="KAL3402571.1"/>
    </source>
</evidence>
<protein>
    <recommendedName>
        <fullName evidence="7">Chitin-binding type-2 domain-containing protein</fullName>
    </recommendedName>
</protein>
<dbReference type="SMART" id="SM00494">
    <property type="entry name" value="ChtBD2"/>
    <property type="match status" value="1"/>
</dbReference>
<feature type="domain" description="Chitin-binding type-2" evidence="7">
    <location>
        <begin position="35"/>
        <end position="90"/>
    </location>
</feature>
<proteinExistence type="predicted"/>
<comment type="caution">
    <text evidence="8">The sequence shown here is derived from an EMBL/GenBank/DDBJ whole genome shotgun (WGS) entry which is preliminary data.</text>
</comment>
<sequence length="176" mass="20716">MHRFRKTDFFLISIFAECQRITPRSPRASRNTGLEFECPEEFGYYPHPRDCTQYYVCVFGGALLESCTGGLMYSHELQTCDWPRNVGCPENSAPNKDLDDDPLLESSLSEFPQSVMRILFINFQKDRVSQQQQQQQQKQQQRVRALFCRLLREKRIILLVYTLSLLIIIINSERKR</sequence>
<keyword evidence="1" id="KW-0147">Chitin-binding</keyword>
<feature type="transmembrane region" description="Helical" evidence="6">
    <location>
        <begin position="156"/>
        <end position="172"/>
    </location>
</feature>
<evidence type="ECO:0000256" key="6">
    <source>
        <dbReference type="SAM" id="Phobius"/>
    </source>
</evidence>
<evidence type="ECO:0000256" key="1">
    <source>
        <dbReference type="ARBA" id="ARBA00022669"/>
    </source>
</evidence>
<accession>A0ABD2XBP9</accession>
<dbReference type="GO" id="GO:0008061">
    <property type="term" value="F:chitin binding"/>
    <property type="evidence" value="ECO:0007669"/>
    <property type="project" value="UniProtKB-KW"/>
</dbReference>
<dbReference type="Gene3D" id="2.170.140.10">
    <property type="entry name" value="Chitin binding domain"/>
    <property type="match status" value="1"/>
</dbReference>
<dbReference type="PROSITE" id="PS50940">
    <property type="entry name" value="CHIT_BIND_II"/>
    <property type="match status" value="1"/>
</dbReference>
<evidence type="ECO:0000256" key="5">
    <source>
        <dbReference type="ARBA" id="ARBA00023180"/>
    </source>
</evidence>
<dbReference type="InterPro" id="IPR002557">
    <property type="entry name" value="Chitin-bd_dom"/>
</dbReference>
<gene>
    <name evidence="8" type="ORF">TKK_004508</name>
</gene>
<dbReference type="InterPro" id="IPR036508">
    <property type="entry name" value="Chitin-bd_dom_sf"/>
</dbReference>
<dbReference type="PANTHER" id="PTHR23301:SF0">
    <property type="entry name" value="CHITIN-BINDING TYPE-2 DOMAIN-CONTAINING PROTEIN-RELATED"/>
    <property type="match status" value="1"/>
</dbReference>
<keyword evidence="2" id="KW-0732">Signal</keyword>
<dbReference type="InterPro" id="IPR051940">
    <property type="entry name" value="Chitin_bind-dev_reg"/>
</dbReference>
<evidence type="ECO:0000313" key="9">
    <source>
        <dbReference type="Proteomes" id="UP001627154"/>
    </source>
</evidence>